<dbReference type="CDD" id="cd01846">
    <property type="entry name" value="fatty_acyltransferase_like"/>
    <property type="match status" value="1"/>
</dbReference>
<name>A0A5M3Z3I7_ASPTE</name>
<dbReference type="PANTHER" id="PTHR45648">
    <property type="entry name" value="GDSL LIPASE/ACYLHYDROLASE FAMILY PROTEIN (AFU_ORTHOLOGUE AFUA_4G14700)"/>
    <property type="match status" value="1"/>
</dbReference>
<dbReference type="Proteomes" id="UP000452235">
    <property type="component" value="Unassembled WGS sequence"/>
</dbReference>
<dbReference type="SUPFAM" id="SSF52266">
    <property type="entry name" value="SGNH hydrolase"/>
    <property type="match status" value="1"/>
</dbReference>
<dbReference type="EMBL" id="BLJY01000001">
    <property type="protein sequence ID" value="GFF11980.1"/>
    <property type="molecule type" value="Genomic_DNA"/>
</dbReference>
<sequence>MRRLNKFHAVCALAVCSIFLSAWFLISHGYYRRVGPANEPASDFHTAATAFDNRLVVFGDSWSDNNAGKLQGSVWTDTLCSLFSCHQENLAQTARSLRGNYIGSVVDNSELTGTLLNIYKSPLADFKAQVRQWAAAEHEAVQLLGGNEAAIQHRQNRTILAVSFGVWDVWNLLDKGYEVASQTVDRSVGVIMDQLSVLSQTLESNDLKVILTLTPDVTFLPGFRPVATQHVNRHKDAVKITEYWNRQLRGAAEKWDQGTIYLFDTSAFLADLIRDWQLFAAGIEEPNGLGKNVEPGWENVEDACVESSQQLVMTSTQRMCDNPEKYLFWNEMHMGPSAHRLMGTEVFHGIEEQWLR</sequence>
<protein>
    <submittedName>
        <fullName evidence="2">Lipolytic protein G-D-S-L family</fullName>
    </submittedName>
</protein>
<gene>
    <name evidence="2" type="ORF">ATEIFO6365_0001020300</name>
</gene>
<evidence type="ECO:0000313" key="3">
    <source>
        <dbReference type="Proteomes" id="UP000452235"/>
    </source>
</evidence>
<keyword evidence="1" id="KW-0378">Hydrolase</keyword>
<accession>A0A5M3Z3I7</accession>
<dbReference type="InterPro" id="IPR051058">
    <property type="entry name" value="GDSL_Est/Lipase"/>
</dbReference>
<evidence type="ECO:0000313" key="2">
    <source>
        <dbReference type="EMBL" id="GFF11980.1"/>
    </source>
</evidence>
<dbReference type="OrthoDB" id="5278722at2759"/>
<dbReference type="InterPro" id="IPR036514">
    <property type="entry name" value="SGNH_hydro_sf"/>
</dbReference>
<comment type="caution">
    <text evidence="2">The sequence shown here is derived from an EMBL/GenBank/DDBJ whole genome shotgun (WGS) entry which is preliminary data.</text>
</comment>
<reference evidence="2 3" key="1">
    <citation type="submission" date="2020-01" db="EMBL/GenBank/DDBJ databases">
        <title>Aspergillus terreus IFO 6365 whole genome shotgun sequence.</title>
        <authorList>
            <person name="Kanamasa S."/>
            <person name="Takahashi H."/>
        </authorList>
    </citation>
    <scope>NUCLEOTIDE SEQUENCE [LARGE SCALE GENOMIC DNA]</scope>
    <source>
        <strain evidence="2 3">IFO 6365</strain>
    </source>
</reference>
<dbReference type="GO" id="GO:0016787">
    <property type="term" value="F:hydrolase activity"/>
    <property type="evidence" value="ECO:0007669"/>
    <property type="project" value="UniProtKB-KW"/>
</dbReference>
<proteinExistence type="predicted"/>
<keyword evidence="3" id="KW-1185">Reference proteome</keyword>
<dbReference type="VEuPathDB" id="FungiDB:ATEG_03988"/>
<dbReference type="AlphaFoldDB" id="A0A5M3Z3I7"/>
<evidence type="ECO:0000256" key="1">
    <source>
        <dbReference type="ARBA" id="ARBA00022801"/>
    </source>
</evidence>
<organism evidence="2 3">
    <name type="scientific">Aspergillus terreus</name>
    <dbReference type="NCBI Taxonomy" id="33178"/>
    <lineage>
        <taxon>Eukaryota</taxon>
        <taxon>Fungi</taxon>
        <taxon>Dikarya</taxon>
        <taxon>Ascomycota</taxon>
        <taxon>Pezizomycotina</taxon>
        <taxon>Eurotiomycetes</taxon>
        <taxon>Eurotiomycetidae</taxon>
        <taxon>Eurotiales</taxon>
        <taxon>Aspergillaceae</taxon>
        <taxon>Aspergillus</taxon>
        <taxon>Aspergillus subgen. Circumdati</taxon>
    </lineage>
</organism>
<dbReference type="Gene3D" id="3.40.50.1110">
    <property type="entry name" value="SGNH hydrolase"/>
    <property type="match status" value="1"/>
</dbReference>
<dbReference type="PANTHER" id="PTHR45648:SF22">
    <property type="entry name" value="GDSL LIPASE_ACYLHYDROLASE FAMILY PROTEIN (AFU_ORTHOLOGUE AFUA_4G14700)"/>
    <property type="match status" value="1"/>
</dbReference>